<evidence type="ECO:0000313" key="3">
    <source>
        <dbReference type="Proteomes" id="UP000521313"/>
    </source>
</evidence>
<evidence type="ECO:0000313" key="4">
    <source>
        <dbReference type="Proteomes" id="UP000775500"/>
    </source>
</evidence>
<dbReference type="InterPro" id="IPR014710">
    <property type="entry name" value="RmlC-like_jellyroll"/>
</dbReference>
<dbReference type="SUPFAM" id="SSF51182">
    <property type="entry name" value="RmlC-like cupins"/>
    <property type="match status" value="1"/>
</dbReference>
<protein>
    <submittedName>
        <fullName evidence="1">Quercetin dioxygenase-like cupin family protein</fullName>
    </submittedName>
</protein>
<dbReference type="EMBL" id="JACJLU010000005">
    <property type="protein sequence ID" value="MBM6831517.1"/>
    <property type="molecule type" value="Genomic_DNA"/>
</dbReference>
<comment type="caution">
    <text evidence="1">The sequence shown here is derived from an EMBL/GenBank/DDBJ whole genome shotgun (WGS) entry which is preliminary data.</text>
</comment>
<reference evidence="2" key="2">
    <citation type="submission" date="2020-08" db="EMBL/GenBank/DDBJ databases">
        <authorList>
            <person name="Cejkova D."/>
            <person name="Kubasova T."/>
            <person name="Jahodarova E."/>
            <person name="Rychlik I."/>
        </authorList>
    </citation>
    <scope>NUCLEOTIDE SEQUENCE</scope>
    <source>
        <strain evidence="2">An423</strain>
    </source>
</reference>
<dbReference type="RefSeq" id="WP_183373735.1">
    <property type="nucleotide sequence ID" value="NZ_CALVCN010000032.1"/>
</dbReference>
<keyword evidence="4" id="KW-1185">Reference proteome</keyword>
<evidence type="ECO:0000313" key="2">
    <source>
        <dbReference type="EMBL" id="MBM6831517.1"/>
    </source>
</evidence>
<evidence type="ECO:0000313" key="1">
    <source>
        <dbReference type="EMBL" id="MBB5184045.1"/>
    </source>
</evidence>
<dbReference type="Proteomes" id="UP000775500">
    <property type="component" value="Unassembled WGS sequence"/>
</dbReference>
<dbReference type="Proteomes" id="UP000521313">
    <property type="component" value="Unassembled WGS sequence"/>
</dbReference>
<reference evidence="2 4" key="3">
    <citation type="journal article" date="2021" name="Sci. Rep.">
        <title>The distribution of antibiotic resistance genes in chicken gut microbiota commensals.</title>
        <authorList>
            <person name="Juricova H."/>
            <person name="Matiasovicova J."/>
            <person name="Kubasova T."/>
            <person name="Cejkova D."/>
            <person name="Rychlik I."/>
        </authorList>
    </citation>
    <scope>NUCLEOTIDE SEQUENCE [LARGE SCALE GENOMIC DNA]</scope>
    <source>
        <strain evidence="2 4">An423</strain>
    </source>
</reference>
<keyword evidence="1" id="KW-0560">Oxidoreductase</keyword>
<name>A0A7W8FXS1_9FIRM</name>
<dbReference type="GO" id="GO:0051213">
    <property type="term" value="F:dioxygenase activity"/>
    <property type="evidence" value="ECO:0007669"/>
    <property type="project" value="UniProtKB-KW"/>
</dbReference>
<accession>A0A7W8FXS1</accession>
<organism evidence="1 3">
    <name type="scientific">Faecalicoccus acidiformans</name>
    <dbReference type="NCBI Taxonomy" id="915173"/>
    <lineage>
        <taxon>Bacteria</taxon>
        <taxon>Bacillati</taxon>
        <taxon>Bacillota</taxon>
        <taxon>Erysipelotrichia</taxon>
        <taxon>Erysipelotrichales</taxon>
        <taxon>Erysipelotrichaceae</taxon>
        <taxon>Faecalicoccus</taxon>
    </lineage>
</organism>
<dbReference type="InterPro" id="IPR011051">
    <property type="entry name" value="RmlC_Cupin_sf"/>
</dbReference>
<proteinExistence type="predicted"/>
<sequence length="108" mass="12299">MIRNFPRGEVMPLKNMLMYGPGQSLSKNFVETENFSMEMYSLWKDGELQIATQDRDMFITCLEGAVIVSVSGKEVYIVRAEESLLLPGNEVVRIVAKENCKFVMINTK</sequence>
<reference evidence="1 3" key="1">
    <citation type="submission" date="2020-08" db="EMBL/GenBank/DDBJ databases">
        <title>Genomic Encyclopedia of Type Strains, Phase IV (KMG-IV): sequencing the most valuable type-strain genomes for metagenomic binning, comparative biology and taxonomic classification.</title>
        <authorList>
            <person name="Goeker M."/>
        </authorList>
    </citation>
    <scope>NUCLEOTIDE SEQUENCE [LARGE SCALE GENOMIC DNA]</scope>
    <source>
        <strain evidence="1 3">DSM 26963</strain>
    </source>
</reference>
<dbReference type="Gene3D" id="2.60.120.10">
    <property type="entry name" value="Jelly Rolls"/>
    <property type="match status" value="1"/>
</dbReference>
<gene>
    <name evidence="2" type="ORF">H5982_05260</name>
    <name evidence="1" type="ORF">HNQ43_000078</name>
</gene>
<dbReference type="AlphaFoldDB" id="A0A7W8FXS1"/>
<dbReference type="EMBL" id="JACHHD010000001">
    <property type="protein sequence ID" value="MBB5184045.1"/>
    <property type="molecule type" value="Genomic_DNA"/>
</dbReference>
<keyword evidence="1" id="KW-0223">Dioxygenase</keyword>